<dbReference type="Proteomes" id="UP000007517">
    <property type="component" value="Chromosome"/>
</dbReference>
<protein>
    <recommendedName>
        <fullName evidence="12">Fibronectin type III domain-containing protein</fullName>
    </recommendedName>
</protein>
<proteinExistence type="predicted"/>
<dbReference type="Gene3D" id="2.60.40.10">
    <property type="entry name" value="Immunoglobulins"/>
    <property type="match status" value="3"/>
</dbReference>
<sequence length="496" mass="47350">MLPGYCSITWTVVGGHGGATGEGAPGAPGGRLVVTTAAFEGDVFGLGRGADGAPGTTDPAPGGVNPIGGGGFDGQNGVGASGGGGAASVVTQGEAVALIASGGKGAEFNAGSNDGGAGGYGSNLINTTPIGTPTDTTAEPGAAGSVSGVANPCAVPNAPTGLWVTAGDRSIDLYFEEGDFDWDTMAEVTGWDASTDGGTTWQALDATGAFGSWSATVTGLTNGTTYSVTVRADSAAGPGAASAAVSAAPAAPAGAPTNVVAKAGPSSITVTWNPPASAGTYPIAGYVVGWGAGERGDLACEVDVDQPRVCVFPAEPGAEYGVTVFAVDTEGNVGTPSAVVPAGVIPAPTVPATVPASDGALGRPAGATGPVTAGKEITLTGTGYLPNSTVTVVIYSEPQVLTQVVTDATGSFTATVTVPAGLADGEHTLVGSGVDPAGNLRYLTLPVTVVGGTATATGAAVLADTGADIALPLAGGAAALLLGGGLLVASRRRATA</sequence>
<dbReference type="PROSITE" id="PS50853">
    <property type="entry name" value="FN3"/>
    <property type="match status" value="2"/>
</dbReference>
<feature type="domain" description="Gram-positive cocci surface proteins LPxTG" evidence="8">
    <location>
        <begin position="462"/>
        <end position="496"/>
    </location>
</feature>
<evidence type="ECO:0000256" key="7">
    <source>
        <dbReference type="SAM" id="Phobius"/>
    </source>
</evidence>
<dbReference type="Pfam" id="PF00041">
    <property type="entry name" value="fn3"/>
    <property type="match status" value="1"/>
</dbReference>
<dbReference type="KEGG" id="bsd:BLASA_0280"/>
<name>H6RM16_BLASD</name>
<dbReference type="CDD" id="cd00063">
    <property type="entry name" value="FN3"/>
    <property type="match status" value="1"/>
</dbReference>
<dbReference type="EMBL" id="FO117623">
    <property type="protein sequence ID" value="CCG01258.1"/>
    <property type="molecule type" value="Genomic_DNA"/>
</dbReference>
<keyword evidence="2" id="KW-0964">Secreted</keyword>
<dbReference type="PROSITE" id="PS50847">
    <property type="entry name" value="GRAM_POS_ANCHORING"/>
    <property type="match status" value="1"/>
</dbReference>
<evidence type="ECO:0000313" key="10">
    <source>
        <dbReference type="EMBL" id="CCG01258.1"/>
    </source>
</evidence>
<feature type="domain" description="Fibronectin type-III" evidence="9">
    <location>
        <begin position="155"/>
        <end position="253"/>
    </location>
</feature>
<evidence type="ECO:0000259" key="8">
    <source>
        <dbReference type="PROSITE" id="PS50847"/>
    </source>
</evidence>
<dbReference type="Pfam" id="PF19077">
    <property type="entry name" value="Big_13"/>
    <property type="match status" value="1"/>
</dbReference>
<dbReference type="eggNOG" id="COG4733">
    <property type="taxonomic scope" value="Bacteria"/>
</dbReference>
<organism evidence="10 11">
    <name type="scientific">Blastococcus saxobsidens (strain DD2)</name>
    <dbReference type="NCBI Taxonomy" id="1146883"/>
    <lineage>
        <taxon>Bacteria</taxon>
        <taxon>Bacillati</taxon>
        <taxon>Actinomycetota</taxon>
        <taxon>Actinomycetes</taxon>
        <taxon>Geodermatophilales</taxon>
        <taxon>Geodermatophilaceae</taxon>
        <taxon>Blastococcus</taxon>
    </lineage>
</organism>
<evidence type="ECO:0000259" key="9">
    <source>
        <dbReference type="PROSITE" id="PS50853"/>
    </source>
</evidence>
<evidence type="ECO:0000256" key="6">
    <source>
        <dbReference type="ARBA" id="ARBA00023326"/>
    </source>
</evidence>
<keyword evidence="7" id="KW-0812">Transmembrane</keyword>
<dbReference type="HOGENOM" id="CLU_549442_0_0_11"/>
<evidence type="ECO:0000256" key="5">
    <source>
        <dbReference type="ARBA" id="ARBA00023295"/>
    </source>
</evidence>
<feature type="transmembrane region" description="Helical" evidence="7">
    <location>
        <begin position="469"/>
        <end position="489"/>
    </location>
</feature>
<keyword evidence="4" id="KW-0572">Peptidoglycan-anchor</keyword>
<keyword evidence="6" id="KW-0119">Carbohydrate metabolism</keyword>
<evidence type="ECO:0008006" key="12">
    <source>
        <dbReference type="Google" id="ProtNLM"/>
    </source>
</evidence>
<dbReference type="GO" id="GO:0000272">
    <property type="term" value="P:polysaccharide catabolic process"/>
    <property type="evidence" value="ECO:0007669"/>
    <property type="project" value="UniProtKB-KW"/>
</dbReference>
<dbReference type="InterPro" id="IPR036116">
    <property type="entry name" value="FN3_sf"/>
</dbReference>
<gene>
    <name evidence="10" type="ordered locus">BLASA_0280</name>
</gene>
<dbReference type="AlphaFoldDB" id="H6RM16"/>
<keyword evidence="11" id="KW-1185">Reference proteome</keyword>
<evidence type="ECO:0000256" key="2">
    <source>
        <dbReference type="ARBA" id="ARBA00022525"/>
    </source>
</evidence>
<feature type="domain" description="Fibronectin type-III" evidence="9">
    <location>
        <begin position="255"/>
        <end position="347"/>
    </location>
</feature>
<dbReference type="InterPro" id="IPR019931">
    <property type="entry name" value="LPXTG_anchor"/>
</dbReference>
<dbReference type="InterPro" id="IPR044016">
    <property type="entry name" value="Big_13"/>
</dbReference>
<keyword evidence="5" id="KW-0378">Hydrolase</keyword>
<keyword evidence="7" id="KW-1133">Transmembrane helix</keyword>
<evidence type="ECO:0000256" key="4">
    <source>
        <dbReference type="ARBA" id="ARBA00023088"/>
    </source>
</evidence>
<evidence type="ECO:0000256" key="3">
    <source>
        <dbReference type="ARBA" id="ARBA00022729"/>
    </source>
</evidence>
<keyword evidence="5" id="KW-0326">Glycosidase</keyword>
<keyword evidence="6" id="KW-0624">Polysaccharide degradation</keyword>
<dbReference type="SUPFAM" id="SSF49265">
    <property type="entry name" value="Fibronectin type III"/>
    <property type="match status" value="1"/>
</dbReference>
<evidence type="ECO:0000256" key="1">
    <source>
        <dbReference type="ARBA" id="ARBA00022512"/>
    </source>
</evidence>
<dbReference type="SMART" id="SM00060">
    <property type="entry name" value="FN3"/>
    <property type="match status" value="2"/>
</dbReference>
<dbReference type="InterPro" id="IPR013783">
    <property type="entry name" value="Ig-like_fold"/>
</dbReference>
<accession>H6RM16</accession>
<reference evidence="10 11" key="1">
    <citation type="journal article" date="2012" name="J. Bacteriol.">
        <title>Genome Sequence of Blastococcus saxobsidens DD2, a Stone-Inhabiting Bacterium.</title>
        <authorList>
            <person name="Chouaia B."/>
            <person name="Crotti E."/>
            <person name="Brusetti L."/>
            <person name="Daffonchio D."/>
            <person name="Essoussi I."/>
            <person name="Nouioui I."/>
            <person name="Sbissi I."/>
            <person name="Ghodhbane-Gtari F."/>
            <person name="Gtari M."/>
            <person name="Vacherie B."/>
            <person name="Barbe V."/>
            <person name="Medigue C."/>
            <person name="Gury J."/>
            <person name="Pujic P."/>
            <person name="Normand P."/>
        </authorList>
    </citation>
    <scope>NUCLEOTIDE SEQUENCE [LARGE SCALE GENOMIC DNA]</scope>
    <source>
        <strain evidence="10 11">DD2</strain>
    </source>
</reference>
<keyword evidence="7" id="KW-0472">Membrane</keyword>
<evidence type="ECO:0000313" key="11">
    <source>
        <dbReference type="Proteomes" id="UP000007517"/>
    </source>
</evidence>
<dbReference type="InterPro" id="IPR003961">
    <property type="entry name" value="FN3_dom"/>
</dbReference>
<keyword evidence="1" id="KW-0134">Cell wall</keyword>
<dbReference type="STRING" id="1146883.BLASA_0280"/>
<reference evidence="11" key="2">
    <citation type="submission" date="2012-02" db="EMBL/GenBank/DDBJ databases">
        <title>Complete genome sequence of Blastococcus saxobsidens strain DD2.</title>
        <authorList>
            <person name="Genoscope."/>
        </authorList>
    </citation>
    <scope>NUCLEOTIDE SEQUENCE [LARGE SCALE GENOMIC DNA]</scope>
    <source>
        <strain evidence="11">DD2</strain>
    </source>
</reference>
<keyword evidence="3" id="KW-0732">Signal</keyword>
<dbReference type="GO" id="GO:0016798">
    <property type="term" value="F:hydrolase activity, acting on glycosyl bonds"/>
    <property type="evidence" value="ECO:0007669"/>
    <property type="project" value="UniProtKB-KW"/>
</dbReference>